<dbReference type="RefSeq" id="WP_165298007.1">
    <property type="nucleotide sequence ID" value="NZ_JAAKZZ010000055.1"/>
</dbReference>
<evidence type="ECO:0000259" key="2">
    <source>
        <dbReference type="Pfam" id="PF09348"/>
    </source>
</evidence>
<dbReference type="SUPFAM" id="SSF55961">
    <property type="entry name" value="Bet v1-like"/>
    <property type="match status" value="1"/>
</dbReference>
<gene>
    <name evidence="3" type="ORF">G5C65_08320</name>
</gene>
<proteinExistence type="predicted"/>
<dbReference type="Proteomes" id="UP000477722">
    <property type="component" value="Unassembled WGS sequence"/>
</dbReference>
<feature type="region of interest" description="Disordered" evidence="1">
    <location>
        <begin position="1"/>
        <end position="24"/>
    </location>
</feature>
<dbReference type="PIRSF" id="PIRSF010260">
    <property type="entry name" value="UCP010260"/>
    <property type="match status" value="1"/>
</dbReference>
<name>A0A6G4WSW1_9ACTN</name>
<keyword evidence="4" id="KW-1185">Reference proteome</keyword>
<dbReference type="Pfam" id="PF09348">
    <property type="entry name" value="DUF1990"/>
    <property type="match status" value="1"/>
</dbReference>
<dbReference type="PANTHER" id="PTHR34202:SF1">
    <property type="entry name" value="UPF0548 PROTEIN"/>
    <property type="match status" value="1"/>
</dbReference>
<evidence type="ECO:0000313" key="3">
    <source>
        <dbReference type="EMBL" id="NGO68356.1"/>
    </source>
</evidence>
<reference evidence="3 4" key="1">
    <citation type="submission" date="2020-02" db="EMBL/GenBank/DDBJ databases">
        <title>Whole-genome analyses of novel actinobacteria.</title>
        <authorList>
            <person name="Sahin N."/>
            <person name="Tatar D."/>
        </authorList>
    </citation>
    <scope>NUCLEOTIDE SEQUENCE [LARGE SCALE GENOMIC DNA]</scope>
    <source>
        <strain evidence="3 4">SB3404</strain>
    </source>
</reference>
<dbReference type="PANTHER" id="PTHR34202">
    <property type="entry name" value="UPF0548 PROTEIN"/>
    <property type="match status" value="1"/>
</dbReference>
<dbReference type="EMBL" id="JAAKZZ010000055">
    <property type="protein sequence ID" value="NGO68356.1"/>
    <property type="molecule type" value="Genomic_DNA"/>
</dbReference>
<dbReference type="AlphaFoldDB" id="A0A6G4WSW1"/>
<evidence type="ECO:0000256" key="1">
    <source>
        <dbReference type="SAM" id="MobiDB-lite"/>
    </source>
</evidence>
<feature type="domain" description="DUF1990" evidence="2">
    <location>
        <begin position="9"/>
        <end position="162"/>
    </location>
</feature>
<feature type="region of interest" description="Disordered" evidence="1">
    <location>
        <begin position="175"/>
        <end position="198"/>
    </location>
</feature>
<evidence type="ECO:0000313" key="4">
    <source>
        <dbReference type="Proteomes" id="UP000477722"/>
    </source>
</evidence>
<dbReference type="InterPro" id="IPR018960">
    <property type="entry name" value="DUF1990"/>
</dbReference>
<protein>
    <submittedName>
        <fullName evidence="3">DUF1990 domain-containing protein</fullName>
    </submittedName>
</protein>
<organism evidence="3 4">
    <name type="scientific">Streptomyces boncukensis</name>
    <dbReference type="NCBI Taxonomy" id="2711219"/>
    <lineage>
        <taxon>Bacteria</taxon>
        <taxon>Bacillati</taxon>
        <taxon>Actinomycetota</taxon>
        <taxon>Actinomycetes</taxon>
        <taxon>Kitasatosporales</taxon>
        <taxon>Streptomycetaceae</taxon>
        <taxon>Streptomyces</taxon>
    </lineage>
</organism>
<comment type="caution">
    <text evidence="3">The sequence shown here is derived from an EMBL/GenBank/DDBJ whole genome shotgun (WGS) entry which is preliminary data.</text>
</comment>
<accession>A0A6G4WSW1</accession>
<dbReference type="InterPro" id="IPR014457">
    <property type="entry name" value="UCP010260"/>
</dbReference>
<sequence length="198" mass="21014">MTGPPAPLTYAPVGATAQGGTPPGFNGLRVRTRLGSGEAVFRAAAHALMTWRLHRRMGVRITADAERAAPGATVTVGLGAGPLRVRGPCRVVWAVQEPHRAGWAYGTLPGHPECGEEAFTVHRDGDGTVWLTVTAYSRPGVWWTRAAGPLVPVFQRGYARYSGLVLRRLARRAAGGRTGAEGRPGPARSDHQIGQIGR</sequence>